<protein>
    <submittedName>
        <fullName evidence="5 6">Nucleoside phosphatase GDA1/CD39</fullName>
    </submittedName>
</protein>
<dbReference type="STRING" id="988480.A0A075B127"/>
<evidence type="ECO:0000256" key="1">
    <source>
        <dbReference type="ARBA" id="ARBA00009283"/>
    </source>
</evidence>
<gene>
    <name evidence="5" type="ORF">O9G_001787</name>
    <name evidence="6" type="ORF">ROZALSC1DRAFT_26908</name>
</gene>
<dbReference type="Pfam" id="PF01150">
    <property type="entry name" value="GDA1_CD39"/>
    <property type="match status" value="1"/>
</dbReference>
<keyword evidence="7" id="KW-1185">Reference proteome</keyword>
<dbReference type="EMBL" id="ML004935">
    <property type="protein sequence ID" value="RKP21706.1"/>
    <property type="molecule type" value="Genomic_DNA"/>
</dbReference>
<reference evidence="5 7" key="1">
    <citation type="journal article" date="2013" name="Curr. Biol.">
        <title>Shared signatures of parasitism and phylogenomics unite Cryptomycota and microsporidia.</title>
        <authorList>
            <person name="James T.Y."/>
            <person name="Pelin A."/>
            <person name="Bonen L."/>
            <person name="Ahrendt S."/>
            <person name="Sain D."/>
            <person name="Corradi N."/>
            <person name="Stajich J.E."/>
        </authorList>
    </citation>
    <scope>NUCLEOTIDE SEQUENCE [LARGE SCALE GENOMIC DNA]</scope>
    <source>
        <strain evidence="5">CSF55</strain>
        <strain evidence="5">CSF55</strain>
    </source>
</reference>
<evidence type="ECO:0000313" key="6">
    <source>
        <dbReference type="EMBL" id="RKP21706.1"/>
    </source>
</evidence>
<evidence type="ECO:0000256" key="3">
    <source>
        <dbReference type="PIRSR" id="PIRSR600407-1"/>
    </source>
</evidence>
<dbReference type="InterPro" id="IPR000407">
    <property type="entry name" value="GDA1_CD39_NTPase"/>
</dbReference>
<dbReference type="GO" id="GO:0005524">
    <property type="term" value="F:ATP binding"/>
    <property type="evidence" value="ECO:0007669"/>
    <property type="project" value="UniProtKB-KW"/>
</dbReference>
<dbReference type="GO" id="GO:0017110">
    <property type="term" value="F:nucleoside diphosphate phosphatase activity"/>
    <property type="evidence" value="ECO:0007669"/>
    <property type="project" value="UniProtKB-ARBA"/>
</dbReference>
<evidence type="ECO:0000313" key="7">
    <source>
        <dbReference type="Proteomes" id="UP000030755"/>
    </source>
</evidence>
<feature type="binding site" evidence="4">
    <location>
        <begin position="204"/>
        <end position="208"/>
    </location>
    <ligand>
        <name>ATP</name>
        <dbReference type="ChEBI" id="CHEBI:30616"/>
    </ligand>
</feature>
<keyword evidence="4" id="KW-0067">ATP-binding</keyword>
<organism evidence="5 7">
    <name type="scientific">Rozella allomycis (strain CSF55)</name>
    <dbReference type="NCBI Taxonomy" id="988480"/>
    <lineage>
        <taxon>Eukaryota</taxon>
        <taxon>Fungi</taxon>
        <taxon>Fungi incertae sedis</taxon>
        <taxon>Cryptomycota</taxon>
        <taxon>Cryptomycota incertae sedis</taxon>
        <taxon>Rozella</taxon>
    </lineage>
</organism>
<dbReference type="Proteomes" id="UP000030755">
    <property type="component" value="Unassembled WGS sequence"/>
</dbReference>
<sequence length="425" mass="48033">MFVKTILKAVSSFLFLSLLYKNLKKSANRCIQETDTYAIMIDAGSTGTRIHVYMFKKCQGKIKSVMDEVFVERKPGLSSLSPKEGSAQIRELLQVAVNAIPKDLHHCTKIAIKATAGLRLLPEDTTNEILNHIRETIIESPFTPYLGTMEAVSVIDGKEEGILIYLCHIGVSAWLGLNFLLKRLGKESLYSEFEKTALIIDLGGASVQIVYEIPEKSGQSLNHKIIVDGRDIHLHQKSYLGFGLNSIKDKFIKDLKEKGLTVTHCITSGFSFQNITGKGSHRECLEHTNKLLMHNENCVSLDCLSAEIRNPKVPSETEAYIFSYFYDSLNPLMPEKFFYVTPFEVQKLAEQICHLNETDSYLHKLVKNNPLYCFELNYFLSLWINGFGFNQHQKLYVIKKINNFETSWTLGAAMKMVEDSATSGC</sequence>
<dbReference type="Proteomes" id="UP000281549">
    <property type="component" value="Unassembled WGS sequence"/>
</dbReference>
<feature type="active site" description="Proton acceptor" evidence="3">
    <location>
        <position position="160"/>
    </location>
</feature>
<dbReference type="OMA" id="CLVENMN"/>
<comment type="similarity">
    <text evidence="1">Belongs to the GDA1/CD39 NTPase family.</text>
</comment>
<dbReference type="Gene3D" id="3.30.420.150">
    <property type="entry name" value="Exopolyphosphatase. Domain 2"/>
    <property type="match status" value="1"/>
</dbReference>
<evidence type="ECO:0000313" key="8">
    <source>
        <dbReference type="Proteomes" id="UP000281549"/>
    </source>
</evidence>
<evidence type="ECO:0000256" key="2">
    <source>
        <dbReference type="ARBA" id="ARBA00022801"/>
    </source>
</evidence>
<reference evidence="6" key="3">
    <citation type="submission" date="2018-08" db="EMBL/GenBank/DDBJ databases">
        <title>Leveraging single-cell genomics to expand the Fungal Tree of Life.</title>
        <authorList>
            <consortium name="DOE Joint Genome Institute"/>
            <person name="Ahrendt S.R."/>
            <person name="Quandt C.A."/>
            <person name="Ciobanu D."/>
            <person name="Clum A."/>
            <person name="Salamov A."/>
            <person name="Andreopoulos B."/>
            <person name="Cheng J.-F."/>
            <person name="Woyke T."/>
            <person name="Pelin A."/>
            <person name="Henrissat B."/>
            <person name="Reynolds N."/>
            <person name="Benny G.L."/>
            <person name="Smith M.E."/>
            <person name="James T.Y."/>
            <person name="Grigoriev I.V."/>
        </authorList>
    </citation>
    <scope>NUCLEOTIDE SEQUENCE</scope>
    <source>
        <strain evidence="6">CSF55</strain>
    </source>
</reference>
<dbReference type="EMBL" id="KE560945">
    <property type="protein sequence ID" value="EPZ34531.1"/>
    <property type="molecule type" value="Genomic_DNA"/>
</dbReference>
<keyword evidence="2" id="KW-0378">Hydrolase</keyword>
<reference evidence="8" key="2">
    <citation type="journal article" date="2018" name="Nat. Microbiol.">
        <title>Leveraging single-cell genomics to expand the fungal tree of life.</title>
        <authorList>
            <person name="Ahrendt S.R."/>
            <person name="Quandt C.A."/>
            <person name="Ciobanu D."/>
            <person name="Clum A."/>
            <person name="Salamov A."/>
            <person name="Andreopoulos B."/>
            <person name="Cheng J.F."/>
            <person name="Woyke T."/>
            <person name="Pelin A."/>
            <person name="Henrissat B."/>
            <person name="Reynolds N.K."/>
            <person name="Benny G.L."/>
            <person name="Smith M.E."/>
            <person name="James T.Y."/>
            <person name="Grigoriev I.V."/>
        </authorList>
    </citation>
    <scope>NUCLEOTIDE SEQUENCE [LARGE SCALE GENOMIC DNA]</scope>
    <source>
        <strain evidence="8">CSF55</strain>
    </source>
</reference>
<dbReference type="HOGENOM" id="CLU_010246_0_2_1"/>
<proteinExistence type="inferred from homology"/>
<name>A0A075B127_ROZAC</name>
<accession>A0A075B127</accession>
<keyword evidence="4" id="KW-0547">Nucleotide-binding</keyword>
<dbReference type="PANTHER" id="PTHR11782">
    <property type="entry name" value="ADENOSINE/GUANOSINE DIPHOSPHATASE"/>
    <property type="match status" value="1"/>
</dbReference>
<dbReference type="OrthoDB" id="6372431at2759"/>
<dbReference type="PANTHER" id="PTHR11782:SF127">
    <property type="entry name" value="NTPASE, ISOFORM F"/>
    <property type="match status" value="1"/>
</dbReference>
<evidence type="ECO:0000256" key="4">
    <source>
        <dbReference type="PIRSR" id="PIRSR600407-2"/>
    </source>
</evidence>
<dbReference type="AlphaFoldDB" id="A0A075B127"/>
<evidence type="ECO:0000313" key="5">
    <source>
        <dbReference type="EMBL" id="EPZ34531.1"/>
    </source>
</evidence>
<dbReference type="Gene3D" id="3.30.420.40">
    <property type="match status" value="1"/>
</dbReference>